<evidence type="ECO:0000313" key="2">
    <source>
        <dbReference type="Proteomes" id="UP000789366"/>
    </source>
</evidence>
<name>A0ACA9PQ92_9GLOM</name>
<feature type="non-terminal residue" evidence="1">
    <location>
        <position position="1"/>
    </location>
</feature>
<sequence>GDRWNGFWRSVDKKTENRYTAKCKYCLLELDEASNQTIPECKRVRHGQDVTMNEDDQEGLLLSTSTTQSAKQESIVSWCVRPISRTQSERLHLKFLNAIIYGNIPFTITENPYFQTFLQELAPGYQLPS</sequence>
<proteinExistence type="predicted"/>
<keyword evidence="2" id="KW-1185">Reference proteome</keyword>
<protein>
    <submittedName>
        <fullName evidence="1">10885_t:CDS:1</fullName>
    </submittedName>
</protein>
<reference evidence="1" key="1">
    <citation type="submission" date="2021-06" db="EMBL/GenBank/DDBJ databases">
        <authorList>
            <person name="Kallberg Y."/>
            <person name="Tangrot J."/>
            <person name="Rosling A."/>
        </authorList>
    </citation>
    <scope>NUCLEOTIDE SEQUENCE</scope>
    <source>
        <strain evidence="1">28 12/20/2015</strain>
    </source>
</reference>
<comment type="caution">
    <text evidence="1">The sequence shown here is derived from an EMBL/GenBank/DDBJ whole genome shotgun (WGS) entry which is preliminary data.</text>
</comment>
<gene>
    <name evidence="1" type="ORF">SPELUC_LOCUS12402</name>
</gene>
<organism evidence="1 2">
    <name type="scientific">Cetraspora pellucida</name>
    <dbReference type="NCBI Taxonomy" id="1433469"/>
    <lineage>
        <taxon>Eukaryota</taxon>
        <taxon>Fungi</taxon>
        <taxon>Fungi incertae sedis</taxon>
        <taxon>Mucoromycota</taxon>
        <taxon>Glomeromycotina</taxon>
        <taxon>Glomeromycetes</taxon>
        <taxon>Diversisporales</taxon>
        <taxon>Gigasporaceae</taxon>
        <taxon>Cetraspora</taxon>
    </lineage>
</organism>
<evidence type="ECO:0000313" key="1">
    <source>
        <dbReference type="EMBL" id="CAG8720490.1"/>
    </source>
</evidence>
<dbReference type="Proteomes" id="UP000789366">
    <property type="component" value="Unassembled WGS sequence"/>
</dbReference>
<accession>A0ACA9PQ92</accession>
<dbReference type="EMBL" id="CAJVPW010029195">
    <property type="protein sequence ID" value="CAG8720490.1"/>
    <property type="molecule type" value="Genomic_DNA"/>
</dbReference>